<dbReference type="InterPro" id="IPR002938">
    <property type="entry name" value="FAD-bd"/>
</dbReference>
<protein>
    <submittedName>
        <fullName evidence="4">4-hydroxybenzoate 3-monooxygenase</fullName>
    </submittedName>
</protein>
<dbReference type="InterPro" id="IPR036188">
    <property type="entry name" value="FAD/NAD-bd_sf"/>
</dbReference>
<dbReference type="SUPFAM" id="SSF51905">
    <property type="entry name" value="FAD/NAD(P)-binding domain"/>
    <property type="match status" value="1"/>
</dbReference>
<evidence type="ECO:0000259" key="3">
    <source>
        <dbReference type="Pfam" id="PF01494"/>
    </source>
</evidence>
<evidence type="ECO:0000256" key="1">
    <source>
        <dbReference type="ARBA" id="ARBA00023002"/>
    </source>
</evidence>
<dbReference type="NCBIfam" id="NF006091">
    <property type="entry name" value="PRK08243.1"/>
    <property type="match status" value="1"/>
</dbReference>
<dbReference type="EMBL" id="BOPF01000020">
    <property type="protein sequence ID" value="GIJ48310.1"/>
    <property type="molecule type" value="Genomic_DNA"/>
</dbReference>
<sequence>MTRVGVVGAGPAGLMLANVLAAHGIDCVVFERASRAHIERRARAGLIEHRAIRALDEYGLAGRLLRTGVRHGACEFRLAGRRHTARYSELTGGRAHYVYPQQELVKDLVAAFLGHGGEIRFDTPVTGIRDLDAAPRIEWAGGGMSFDVVAGCDGAHGAAVRSVPAGALTVHEYRHGHGWLAVLAAAPPSTRDIIYALHPTGFAGHMLRSAEVSRYYLQCPAGDDVAHWPDARIWAELRRRLATDDGWCLREGPIIEKAVLDMRSRVCEPMRFGNLFLVGDAAHIVTPAGAKGMNLALGDAHELALGLVDRYAHGDDRRLNAYSATRLDVVWRAQEFTTSFLDLLHNAIGTGRSDTYSDRVRSAIVNQITGTGPRAQDFAESYVG</sequence>
<keyword evidence="2" id="KW-0520">NAD</keyword>
<organism evidence="4 5">
    <name type="scientific">Virgisporangium aliadipatigenens</name>
    <dbReference type="NCBI Taxonomy" id="741659"/>
    <lineage>
        <taxon>Bacteria</taxon>
        <taxon>Bacillati</taxon>
        <taxon>Actinomycetota</taxon>
        <taxon>Actinomycetes</taxon>
        <taxon>Micromonosporales</taxon>
        <taxon>Micromonosporaceae</taxon>
        <taxon>Virgisporangium</taxon>
    </lineage>
</organism>
<dbReference type="GO" id="GO:0071949">
    <property type="term" value="F:FAD binding"/>
    <property type="evidence" value="ECO:0007669"/>
    <property type="project" value="InterPro"/>
</dbReference>
<feature type="domain" description="FAD-binding" evidence="3">
    <location>
        <begin position="2"/>
        <end position="336"/>
    </location>
</feature>
<dbReference type="SUPFAM" id="SSF54373">
    <property type="entry name" value="FAD-linked reductases, C-terminal domain"/>
    <property type="match status" value="1"/>
</dbReference>
<dbReference type="RefSeq" id="WP_203901803.1">
    <property type="nucleotide sequence ID" value="NZ_BOPF01000020.1"/>
</dbReference>
<evidence type="ECO:0000313" key="4">
    <source>
        <dbReference type="EMBL" id="GIJ48310.1"/>
    </source>
</evidence>
<dbReference type="Gene3D" id="3.50.50.60">
    <property type="entry name" value="FAD/NAD(P)-binding domain"/>
    <property type="match status" value="1"/>
</dbReference>
<accession>A0A8J4DRN0</accession>
<keyword evidence="5" id="KW-1185">Reference proteome</keyword>
<dbReference type="PANTHER" id="PTHR43476">
    <property type="entry name" value="3-(3-HYDROXY-PHENYL)PROPIONATE/3-HYDROXYCINNAMIC ACID HYDROXYLASE"/>
    <property type="match status" value="1"/>
</dbReference>
<dbReference type="Proteomes" id="UP000619260">
    <property type="component" value="Unassembled WGS sequence"/>
</dbReference>
<dbReference type="Gene3D" id="3.30.9.10">
    <property type="entry name" value="D-Amino Acid Oxidase, subunit A, domain 2"/>
    <property type="match status" value="1"/>
</dbReference>
<dbReference type="InterPro" id="IPR050631">
    <property type="entry name" value="PheA/TfdB_FAD_monoxygenase"/>
</dbReference>
<evidence type="ECO:0000313" key="5">
    <source>
        <dbReference type="Proteomes" id="UP000619260"/>
    </source>
</evidence>
<dbReference type="PANTHER" id="PTHR43476:SF4">
    <property type="entry name" value="BLR0106 PROTEIN"/>
    <property type="match status" value="1"/>
</dbReference>
<dbReference type="PRINTS" id="PR00420">
    <property type="entry name" value="RNGMNOXGNASE"/>
</dbReference>
<dbReference type="AlphaFoldDB" id="A0A8J4DRN0"/>
<comment type="caution">
    <text evidence="4">The sequence shown here is derived from an EMBL/GenBank/DDBJ whole genome shotgun (WGS) entry which is preliminary data.</text>
</comment>
<reference evidence="4" key="1">
    <citation type="submission" date="2021-01" db="EMBL/GenBank/DDBJ databases">
        <title>Whole genome shotgun sequence of Virgisporangium aliadipatigenens NBRC 105644.</title>
        <authorList>
            <person name="Komaki H."/>
            <person name="Tamura T."/>
        </authorList>
    </citation>
    <scope>NUCLEOTIDE SEQUENCE</scope>
    <source>
        <strain evidence="4">NBRC 105644</strain>
    </source>
</reference>
<dbReference type="GO" id="GO:0016491">
    <property type="term" value="F:oxidoreductase activity"/>
    <property type="evidence" value="ECO:0007669"/>
    <property type="project" value="UniProtKB-KW"/>
</dbReference>
<name>A0A8J4DRN0_9ACTN</name>
<gene>
    <name evidence="4" type="ORF">Val02_51960</name>
</gene>
<keyword evidence="1" id="KW-0560">Oxidoreductase</keyword>
<evidence type="ECO:0000256" key="2">
    <source>
        <dbReference type="ARBA" id="ARBA00023027"/>
    </source>
</evidence>
<dbReference type="Pfam" id="PF01494">
    <property type="entry name" value="FAD_binding_3"/>
    <property type="match status" value="1"/>
</dbReference>
<proteinExistence type="predicted"/>